<dbReference type="EMBL" id="VDUZ01000005">
    <property type="protein sequence ID" value="TXL79643.1"/>
    <property type="molecule type" value="Genomic_DNA"/>
</dbReference>
<evidence type="ECO:0000313" key="2">
    <source>
        <dbReference type="EMBL" id="TXL79643.1"/>
    </source>
</evidence>
<sequence length="245" mass="26362">MTDLDPIGLFFGGMEKLGPGRDADTVQVLRSLPRERFDVVVDAGCGAGRQTLALAKALGCRIDAVDSHQPFLDSLGRRAAQAGAASLIHARCMDMKDIPAVFPDIDLLWSEGAAYNIGFANALVCWRPAVRAGGFVVVSELVWLQDDPPPMARAFFQACYPDMKPMAANIAIAGDAGYRVLGTHTLPREAWVEGYYAVLQPRAAALADHADASVRALAQEIAKEIEVFSACGGSYGYVFYVLERP</sequence>
<keyword evidence="3" id="KW-1185">Reference proteome</keyword>
<dbReference type="Gene3D" id="3.40.50.150">
    <property type="entry name" value="Vaccinia Virus protein VP39"/>
    <property type="match status" value="1"/>
</dbReference>
<evidence type="ECO:0000313" key="3">
    <source>
        <dbReference type="Proteomes" id="UP000321638"/>
    </source>
</evidence>
<keyword evidence="2" id="KW-0489">Methyltransferase</keyword>
<organism evidence="2 3">
    <name type="scientific">Vineibacter terrae</name>
    <dbReference type="NCBI Taxonomy" id="2586908"/>
    <lineage>
        <taxon>Bacteria</taxon>
        <taxon>Pseudomonadati</taxon>
        <taxon>Pseudomonadota</taxon>
        <taxon>Alphaproteobacteria</taxon>
        <taxon>Hyphomicrobiales</taxon>
        <taxon>Vineibacter</taxon>
    </lineage>
</organism>
<protein>
    <submittedName>
        <fullName evidence="2">Class I SAM-dependent methyltransferase</fullName>
    </submittedName>
</protein>
<dbReference type="InterPro" id="IPR041698">
    <property type="entry name" value="Methyltransf_25"/>
</dbReference>
<dbReference type="InterPro" id="IPR029063">
    <property type="entry name" value="SAM-dependent_MTases_sf"/>
</dbReference>
<dbReference type="SUPFAM" id="SSF53335">
    <property type="entry name" value="S-adenosyl-L-methionine-dependent methyltransferases"/>
    <property type="match status" value="1"/>
</dbReference>
<accession>A0A5C8PTD0</accession>
<dbReference type="GO" id="GO:0008168">
    <property type="term" value="F:methyltransferase activity"/>
    <property type="evidence" value="ECO:0007669"/>
    <property type="project" value="UniProtKB-KW"/>
</dbReference>
<dbReference type="OrthoDB" id="9808480at2"/>
<dbReference type="GO" id="GO:0032259">
    <property type="term" value="P:methylation"/>
    <property type="evidence" value="ECO:0007669"/>
    <property type="project" value="UniProtKB-KW"/>
</dbReference>
<keyword evidence="2" id="KW-0808">Transferase</keyword>
<name>A0A5C8PTD0_9HYPH</name>
<evidence type="ECO:0000259" key="1">
    <source>
        <dbReference type="Pfam" id="PF13649"/>
    </source>
</evidence>
<reference evidence="2 3" key="1">
    <citation type="submission" date="2019-06" db="EMBL/GenBank/DDBJ databases">
        <title>New taxonomy in bacterial strain CC-CFT640, isolated from vineyard.</title>
        <authorList>
            <person name="Lin S.-Y."/>
            <person name="Tsai C.-F."/>
            <person name="Young C.-C."/>
        </authorList>
    </citation>
    <scope>NUCLEOTIDE SEQUENCE [LARGE SCALE GENOMIC DNA]</scope>
    <source>
        <strain evidence="2 3">CC-CFT640</strain>
    </source>
</reference>
<gene>
    <name evidence="2" type="ORF">FHP25_06320</name>
</gene>
<feature type="domain" description="Methyltransferase" evidence="1">
    <location>
        <begin position="40"/>
        <end position="113"/>
    </location>
</feature>
<proteinExistence type="predicted"/>
<dbReference type="CDD" id="cd02440">
    <property type="entry name" value="AdoMet_MTases"/>
    <property type="match status" value="1"/>
</dbReference>
<comment type="caution">
    <text evidence="2">The sequence shown here is derived from an EMBL/GenBank/DDBJ whole genome shotgun (WGS) entry which is preliminary data.</text>
</comment>
<dbReference type="AlphaFoldDB" id="A0A5C8PTD0"/>
<dbReference type="Pfam" id="PF13649">
    <property type="entry name" value="Methyltransf_25"/>
    <property type="match status" value="1"/>
</dbReference>
<dbReference type="Proteomes" id="UP000321638">
    <property type="component" value="Unassembled WGS sequence"/>
</dbReference>